<comment type="caution">
    <text evidence="2">The sequence shown here is derived from an EMBL/GenBank/DDBJ whole genome shotgun (WGS) entry which is preliminary data.</text>
</comment>
<name>A0A388SWK0_9ACTN</name>
<protein>
    <submittedName>
        <fullName evidence="2">Uncharacterized protein</fullName>
    </submittedName>
</protein>
<dbReference type="Proteomes" id="UP000265354">
    <property type="component" value="Unassembled WGS sequence"/>
</dbReference>
<dbReference type="AlphaFoldDB" id="A0A388SWK0"/>
<proteinExistence type="predicted"/>
<organism evidence="2 3">
    <name type="scientific">Streptomyces spongiicola</name>
    <dbReference type="NCBI Taxonomy" id="1690221"/>
    <lineage>
        <taxon>Bacteria</taxon>
        <taxon>Bacillati</taxon>
        <taxon>Actinomycetota</taxon>
        <taxon>Actinomycetes</taxon>
        <taxon>Kitasatosporales</taxon>
        <taxon>Streptomycetaceae</taxon>
        <taxon>Streptomyces</taxon>
    </lineage>
</organism>
<dbReference type="EMBL" id="BGZL01000005">
    <property type="protein sequence ID" value="GBQ01017.1"/>
    <property type="molecule type" value="Genomic_DNA"/>
</dbReference>
<evidence type="ECO:0000256" key="1">
    <source>
        <dbReference type="SAM" id="MobiDB-lite"/>
    </source>
</evidence>
<accession>A0A388SWK0</accession>
<gene>
    <name evidence="2" type="ORF">SSP531S_24450</name>
</gene>
<sequence>MTEMTEAAETAETAERTKVAMVATMADAEELARCQETWAVAGADAPEPPVLLRGVTGSGGGIIRHGEAGVRAGSGAQPPPSLCRGEVHGDGLPGCAGQVVAYTATFLTVRQICWAVKAVEIRRHHGNAPGTRQTATACRPASGAPGQEPGAPRPPRPTTGDTTRIARRGHPPAGDTTANGPRGDA</sequence>
<feature type="region of interest" description="Disordered" evidence="1">
    <location>
        <begin position="125"/>
        <end position="185"/>
    </location>
</feature>
<reference evidence="2 3" key="1">
    <citation type="submission" date="2018-07" db="EMBL/GenBank/DDBJ databases">
        <title>Whole Genome Shotgun Sequence of Streptomyces spongiicola strain 531S.</title>
        <authorList>
            <person name="Dohra H."/>
            <person name="Kodani S."/>
        </authorList>
    </citation>
    <scope>NUCLEOTIDE SEQUENCE [LARGE SCALE GENOMIC DNA]</scope>
    <source>
        <strain evidence="2 3">531S</strain>
    </source>
</reference>
<evidence type="ECO:0000313" key="3">
    <source>
        <dbReference type="Proteomes" id="UP000265354"/>
    </source>
</evidence>
<evidence type="ECO:0000313" key="2">
    <source>
        <dbReference type="EMBL" id="GBQ01017.1"/>
    </source>
</evidence>